<organism evidence="1 2">
    <name type="scientific">Sporolactobacillus nakayamae</name>
    <dbReference type="NCBI Taxonomy" id="269670"/>
    <lineage>
        <taxon>Bacteria</taxon>
        <taxon>Bacillati</taxon>
        <taxon>Bacillota</taxon>
        <taxon>Bacilli</taxon>
        <taxon>Bacillales</taxon>
        <taxon>Sporolactobacillaceae</taxon>
        <taxon>Sporolactobacillus</taxon>
    </lineage>
</organism>
<sequence>MLEDHAIIAALIQQSGRNSGRKKLQKSIYIFQRLGFPFHQIFHFHFNGPYSEELSVQLEELCDFGFLIEDREETQNKDETCSYRISEAGLDFLSHYKNVLPNMHGLTQHVVAQETWFLECVATLLYFDYLPRVEAVEKVRALEKRTMNEDFDHALAFIDELRSLQSAECPALR</sequence>
<dbReference type="RefSeq" id="WP_093670823.1">
    <property type="nucleotide sequence ID" value="NZ_FOOY01000006.1"/>
</dbReference>
<proteinExistence type="predicted"/>
<dbReference type="Proteomes" id="UP000198752">
    <property type="component" value="Unassembled WGS sequence"/>
</dbReference>
<evidence type="ECO:0000313" key="1">
    <source>
        <dbReference type="EMBL" id="SFG23458.1"/>
    </source>
</evidence>
<gene>
    <name evidence="1" type="ORF">SAMN02982927_01071</name>
</gene>
<dbReference type="EMBL" id="FOOY01000006">
    <property type="protein sequence ID" value="SFG23458.1"/>
    <property type="molecule type" value="Genomic_DNA"/>
</dbReference>
<reference evidence="2" key="1">
    <citation type="submission" date="2016-10" db="EMBL/GenBank/DDBJ databases">
        <authorList>
            <person name="Varghese N."/>
            <person name="Submissions S."/>
        </authorList>
    </citation>
    <scope>NUCLEOTIDE SEQUENCE [LARGE SCALE GENOMIC DNA]</scope>
    <source>
        <strain evidence="2">ATCC 700379</strain>
    </source>
</reference>
<accession>A0A1I2Q573</accession>
<evidence type="ECO:0000313" key="2">
    <source>
        <dbReference type="Proteomes" id="UP000198752"/>
    </source>
</evidence>
<keyword evidence="2" id="KW-1185">Reference proteome</keyword>
<evidence type="ECO:0008006" key="3">
    <source>
        <dbReference type="Google" id="ProtNLM"/>
    </source>
</evidence>
<name>A0A1I2Q573_9BACL</name>
<dbReference type="OrthoDB" id="5507947at2"/>
<dbReference type="AlphaFoldDB" id="A0A1I2Q573"/>
<protein>
    <recommendedName>
        <fullName evidence="3">YwgA family protein</fullName>
    </recommendedName>
</protein>
<dbReference type="STRING" id="269670.SAMN02982927_01071"/>